<dbReference type="SUPFAM" id="SSF49452">
    <property type="entry name" value="Starch-binding domain-like"/>
    <property type="match status" value="1"/>
</dbReference>
<evidence type="ECO:0000313" key="1">
    <source>
        <dbReference type="EMBL" id="ACV12033.1"/>
    </source>
</evidence>
<evidence type="ECO:0000313" key="2">
    <source>
        <dbReference type="Proteomes" id="UP000002071"/>
    </source>
</evidence>
<dbReference type="GeneID" id="8384154"/>
<dbReference type="AlphaFoldDB" id="C7NSE6"/>
<dbReference type="STRING" id="519442.Huta_1863"/>
<dbReference type="EMBL" id="CP001687">
    <property type="protein sequence ID" value="ACV12033.1"/>
    <property type="molecule type" value="Genomic_DNA"/>
</dbReference>
<accession>C7NSE6</accession>
<reference evidence="1 2" key="1">
    <citation type="journal article" date="2009" name="Stand. Genomic Sci.">
        <title>Complete genome sequence of Halorhabdus utahensis type strain (AX-2).</title>
        <authorList>
            <person name="Anderson I."/>
            <person name="Tindall B.J."/>
            <person name="Pomrenke H."/>
            <person name="Goker M."/>
            <person name="Lapidus A."/>
            <person name="Nolan M."/>
            <person name="Copeland A."/>
            <person name="Glavina Del Rio T."/>
            <person name="Chen F."/>
            <person name="Tice H."/>
            <person name="Cheng J.F."/>
            <person name="Lucas S."/>
            <person name="Chertkov O."/>
            <person name="Bruce D."/>
            <person name="Brettin T."/>
            <person name="Detter J.C."/>
            <person name="Han C."/>
            <person name="Goodwin L."/>
            <person name="Land M."/>
            <person name="Hauser L."/>
            <person name="Chang Y.J."/>
            <person name="Jeffries C.D."/>
            <person name="Pitluck S."/>
            <person name="Pati A."/>
            <person name="Mavromatis K."/>
            <person name="Ivanova N."/>
            <person name="Ovchinnikova G."/>
            <person name="Chen A."/>
            <person name="Palaniappan K."/>
            <person name="Chain P."/>
            <person name="Rohde M."/>
            <person name="Bristow J."/>
            <person name="Eisen J.A."/>
            <person name="Markowitz V."/>
            <person name="Hugenholtz P."/>
            <person name="Kyrpides N.C."/>
            <person name="Klenk H.P."/>
        </authorList>
    </citation>
    <scope>NUCLEOTIDE SEQUENCE [LARGE SCALE GENOMIC DNA]</scope>
    <source>
        <strain evidence="2">DSM 12940 / JCM 11049 / AX-2</strain>
    </source>
</reference>
<dbReference type="Proteomes" id="UP000002071">
    <property type="component" value="Chromosome"/>
</dbReference>
<dbReference type="GO" id="GO:0000272">
    <property type="term" value="P:polysaccharide catabolic process"/>
    <property type="evidence" value="ECO:0007669"/>
    <property type="project" value="InterPro"/>
</dbReference>
<organism evidence="1 2">
    <name type="scientific">Halorhabdus utahensis (strain DSM 12940 / JCM 11049 / AX-2)</name>
    <dbReference type="NCBI Taxonomy" id="519442"/>
    <lineage>
        <taxon>Archaea</taxon>
        <taxon>Methanobacteriati</taxon>
        <taxon>Methanobacteriota</taxon>
        <taxon>Stenosarchaea group</taxon>
        <taxon>Halobacteria</taxon>
        <taxon>Halobacteriales</taxon>
        <taxon>Haloarculaceae</taxon>
        <taxon>Halorhabdus</taxon>
    </lineage>
</organism>
<dbReference type="Pfam" id="PF13620">
    <property type="entry name" value="CarboxypepD_reg"/>
    <property type="match status" value="1"/>
</dbReference>
<dbReference type="InterPro" id="IPR013784">
    <property type="entry name" value="Carb-bd-like_fold"/>
</dbReference>
<dbReference type="Gene3D" id="2.60.40.10">
    <property type="entry name" value="Immunoglobulins"/>
    <property type="match status" value="1"/>
</dbReference>
<proteinExistence type="predicted"/>
<evidence type="ECO:0008006" key="3">
    <source>
        <dbReference type="Google" id="ProtNLM"/>
    </source>
</evidence>
<dbReference type="eggNOG" id="arCOG02087">
    <property type="taxonomic scope" value="Archaea"/>
</dbReference>
<name>C7NSE6_HALUD</name>
<dbReference type="SUPFAM" id="SSF63446">
    <property type="entry name" value="Type I dockerin domain"/>
    <property type="match status" value="1"/>
</dbReference>
<keyword evidence="2" id="KW-1185">Reference proteome</keyword>
<dbReference type="Gene3D" id="2.60.40.1120">
    <property type="entry name" value="Carboxypeptidase-like, regulatory domain"/>
    <property type="match status" value="1"/>
</dbReference>
<dbReference type="Gene3D" id="1.10.1330.10">
    <property type="entry name" value="Dockerin domain"/>
    <property type="match status" value="1"/>
</dbReference>
<gene>
    <name evidence="1" type="ordered locus">Huta_1863</name>
</gene>
<dbReference type="GO" id="GO:0030246">
    <property type="term" value="F:carbohydrate binding"/>
    <property type="evidence" value="ECO:0007669"/>
    <property type="project" value="InterPro"/>
</dbReference>
<protein>
    <recommendedName>
        <fullName evidence="3">CARDB domain-containing protein</fullName>
    </recommendedName>
</protein>
<dbReference type="HOGENOM" id="CLU_671946_0_0_2"/>
<sequence length="409" mass="42561">MNDKLKALTLSVVVLFSVISGGAGFVAAQSNAGNAAGNVSVTDYSVGNTTVDVGESVSVTATVENVGSSAANATVAFIVDNQTAETRNVSVGANATTNTTFQTSFGTPGPHTVAVNDLAPTTITVQTPPPQNGTITGTVVDDDTGLPIENATVAVGGPDVSATTDANGTYTLSGLLPGPYNVVASAEEYKPTFTTAVVRPDNTTTLDLELDELVEQTSNEAELLLDGAPNGLQSYNVTINIADEASGTHDQLRAHLLPPDTVQVLERTNTTLSFRVADLGETIGSFEEQRKLTSFEFTGPVEADELSLEIHGLVDDNGDPINQSRLSLELDLLFENPLPGAAADDPPLDPDDDGLFEDIDGDGEVDFTDAISLAFVDYDALSAEQQAALDFDGDGEVTFADAIELAFQV</sequence>
<dbReference type="KEGG" id="hut:Huta_1863"/>
<dbReference type="InterPro" id="IPR036439">
    <property type="entry name" value="Dockerin_dom_sf"/>
</dbReference>
<dbReference type="InterPro" id="IPR013783">
    <property type="entry name" value="Ig-like_fold"/>
</dbReference>
<dbReference type="RefSeq" id="WP_015789605.1">
    <property type="nucleotide sequence ID" value="NC_013158.1"/>
</dbReference>